<proteinExistence type="predicted"/>
<feature type="region of interest" description="Disordered" evidence="1">
    <location>
        <begin position="68"/>
        <end position="101"/>
    </location>
</feature>
<dbReference type="EMBL" id="CP129971">
    <property type="protein sequence ID" value="WKK76811.2"/>
    <property type="molecule type" value="Genomic_DNA"/>
</dbReference>
<evidence type="ECO:0000256" key="2">
    <source>
        <dbReference type="SAM" id="Phobius"/>
    </source>
</evidence>
<dbReference type="CDD" id="cd06257">
    <property type="entry name" value="DnaJ"/>
    <property type="match status" value="1"/>
</dbReference>
<keyword evidence="2" id="KW-0472">Membrane</keyword>
<feature type="domain" description="J" evidence="3">
    <location>
        <begin position="10"/>
        <end position="94"/>
    </location>
</feature>
<evidence type="ECO:0000256" key="1">
    <source>
        <dbReference type="SAM" id="MobiDB-lite"/>
    </source>
</evidence>
<dbReference type="InterPro" id="IPR001623">
    <property type="entry name" value="DnaJ_domain"/>
</dbReference>
<name>A0AA49GAZ5_9BACT</name>
<dbReference type="PROSITE" id="PS50076">
    <property type="entry name" value="DNAJ_2"/>
    <property type="match status" value="1"/>
</dbReference>
<feature type="compositionally biased region" description="Polar residues" evidence="1">
    <location>
        <begin position="68"/>
        <end position="82"/>
    </location>
</feature>
<keyword evidence="2" id="KW-1133">Transmembrane helix</keyword>
<dbReference type="InterPro" id="IPR036869">
    <property type="entry name" value="J_dom_sf"/>
</dbReference>
<feature type="transmembrane region" description="Helical" evidence="2">
    <location>
        <begin position="218"/>
        <end position="240"/>
    </location>
</feature>
<evidence type="ECO:0000313" key="4">
    <source>
        <dbReference type="EMBL" id="WKK76811.2"/>
    </source>
</evidence>
<dbReference type="PANTHER" id="PTHR24074">
    <property type="entry name" value="CO-CHAPERONE PROTEIN DJLA"/>
    <property type="match status" value="1"/>
</dbReference>
<organism evidence="4 5">
    <name type="scientific">Marivirga salinarum</name>
    <dbReference type="NCBI Taxonomy" id="3059078"/>
    <lineage>
        <taxon>Bacteria</taxon>
        <taxon>Pseudomonadati</taxon>
        <taxon>Bacteroidota</taxon>
        <taxon>Cytophagia</taxon>
        <taxon>Cytophagales</taxon>
        <taxon>Marivirgaceae</taxon>
        <taxon>Marivirga</taxon>
    </lineage>
</organism>
<evidence type="ECO:0000259" key="3">
    <source>
        <dbReference type="PROSITE" id="PS50076"/>
    </source>
</evidence>
<dbReference type="AlphaFoldDB" id="A0AA49GAZ5"/>
<dbReference type="Proteomes" id="UP001230496">
    <property type="component" value="Chromosome"/>
</dbReference>
<feature type="transmembrane region" description="Helical" evidence="2">
    <location>
        <begin position="247"/>
        <end position="264"/>
    </location>
</feature>
<gene>
    <name evidence="4" type="ORF">QYS49_05950</name>
</gene>
<dbReference type="Pfam" id="PF00226">
    <property type="entry name" value="DnaJ"/>
    <property type="match status" value="1"/>
</dbReference>
<protein>
    <submittedName>
        <fullName evidence="4">DnaJ domain-containing protein</fullName>
    </submittedName>
</protein>
<accession>A0AA49GAZ5</accession>
<dbReference type="InterPro" id="IPR050817">
    <property type="entry name" value="DjlA_DnaK_co-chaperone"/>
</dbReference>
<keyword evidence="5" id="KW-1185">Reference proteome</keyword>
<dbReference type="Gene3D" id="1.10.287.110">
    <property type="entry name" value="DnaJ domain"/>
    <property type="match status" value="1"/>
</dbReference>
<reference evidence="4 5" key="1">
    <citation type="submission" date="2023-08" db="EMBL/GenBank/DDBJ databases">
        <title>Comparative genomics and taxonomic characterization of three novel marine species of genus Marivirga.</title>
        <authorList>
            <person name="Muhammad N."/>
            <person name="Kim S.-G."/>
        </authorList>
    </citation>
    <scope>NUCLEOTIDE SEQUENCE [LARGE SCALE GENOMIC DNA]</scope>
    <source>
        <strain evidence="4 5">BDSF4-3</strain>
    </source>
</reference>
<sequence length="265" mass="31358">MARLKLNYSESIAILGLNPGASPEQIKNAYRKLAKQYHPDVYQLDEGERFKEISSAYYFLKKHPEPPIQNQNQAHSSNPSSDYEQKRRAYHRRQREKKAHEANQNAEMFKWLFVRFRLFVFIILIFNCLLAIDYFLPSVSEEVKITKIITIKTISKAKMIYSYKALLNNGMTFRFRKDEMDKVDLNNPFILNRTTIFKEGRFLESKNGEVKIYIDYGLFRVFGGLIPLNILLLITYLFFVKNNDYRLTLFLVALIVFIFQLFLVF</sequence>
<evidence type="ECO:0000313" key="5">
    <source>
        <dbReference type="Proteomes" id="UP001230496"/>
    </source>
</evidence>
<dbReference type="PRINTS" id="PR00625">
    <property type="entry name" value="JDOMAIN"/>
</dbReference>
<keyword evidence="2" id="KW-0812">Transmembrane</keyword>
<feature type="compositionally biased region" description="Basic residues" evidence="1">
    <location>
        <begin position="88"/>
        <end position="97"/>
    </location>
</feature>
<dbReference type="KEGG" id="msaa:QYS49_05950"/>
<dbReference type="SMART" id="SM00271">
    <property type="entry name" value="DnaJ"/>
    <property type="match status" value="1"/>
</dbReference>
<feature type="transmembrane region" description="Helical" evidence="2">
    <location>
        <begin position="118"/>
        <end position="136"/>
    </location>
</feature>
<dbReference type="RefSeq" id="WP_308350130.1">
    <property type="nucleotide sequence ID" value="NZ_CP129971.1"/>
</dbReference>
<dbReference type="SUPFAM" id="SSF46565">
    <property type="entry name" value="Chaperone J-domain"/>
    <property type="match status" value="1"/>
</dbReference>